<feature type="transmembrane region" description="Helical" evidence="1">
    <location>
        <begin position="57"/>
        <end position="76"/>
    </location>
</feature>
<reference evidence="2" key="1">
    <citation type="journal article" date="2020" name="mSystems">
        <title>Genome- and Community-Level Interaction Insights into Carbon Utilization and Element Cycling Functions of Hydrothermarchaeota in Hydrothermal Sediment.</title>
        <authorList>
            <person name="Zhou Z."/>
            <person name="Liu Y."/>
            <person name="Xu W."/>
            <person name="Pan J."/>
            <person name="Luo Z.H."/>
            <person name="Li M."/>
        </authorList>
    </citation>
    <scope>NUCLEOTIDE SEQUENCE [LARGE SCALE GENOMIC DNA]</scope>
    <source>
        <strain evidence="2">HyVt-85</strain>
    </source>
</reference>
<gene>
    <name evidence="2" type="ORF">ENL31_01840</name>
</gene>
<dbReference type="InterPro" id="IPR011672">
    <property type="entry name" value="DUF1614"/>
</dbReference>
<protein>
    <submittedName>
        <fullName evidence="2">DUF1614 domain-containing protein</fullName>
    </submittedName>
</protein>
<evidence type="ECO:0000313" key="2">
    <source>
        <dbReference type="EMBL" id="HHE75854.1"/>
    </source>
</evidence>
<feature type="transmembrane region" description="Helical" evidence="1">
    <location>
        <begin position="143"/>
        <end position="162"/>
    </location>
</feature>
<dbReference type="EMBL" id="DRTM01000132">
    <property type="protein sequence ID" value="HHE75854.1"/>
    <property type="molecule type" value="Genomic_DNA"/>
</dbReference>
<feature type="transmembrane region" description="Helical" evidence="1">
    <location>
        <begin position="83"/>
        <end position="105"/>
    </location>
</feature>
<keyword evidence="1" id="KW-0812">Transmembrane</keyword>
<dbReference type="AlphaFoldDB" id="A0A7J3TA95"/>
<organism evidence="2">
    <name type="scientific">Candidatus Aciduliprofundum boonei</name>
    <dbReference type="NCBI Taxonomy" id="379547"/>
    <lineage>
        <taxon>Archaea</taxon>
        <taxon>Methanobacteriati</taxon>
        <taxon>Thermoplasmatota</taxon>
        <taxon>DHVE2 group</taxon>
        <taxon>Candidatus Aciduliprofundum</taxon>
    </lineage>
</organism>
<keyword evidence="1" id="KW-0472">Membrane</keyword>
<dbReference type="Pfam" id="PF07758">
    <property type="entry name" value="DUF1614"/>
    <property type="match status" value="1"/>
</dbReference>
<feature type="transmembrane region" description="Helical" evidence="1">
    <location>
        <begin position="168"/>
        <end position="194"/>
    </location>
</feature>
<feature type="transmembrane region" description="Helical" evidence="1">
    <location>
        <begin position="111"/>
        <end position="131"/>
    </location>
</feature>
<sequence length="195" mass="20791">MHPFLATTLFWLSLLGSFINIPVAKLKNKVPMVRDSFVNFWGIKYRVPYVKYAHTTLAINVGGAMVPVLVSSLIVWQLITRHFFVLLLKSLIGISITTLIAFIFAKPVKGVGIALPAFLPPIVAALMGIFLGISSPLQQAPVIIAYLSGTLGTLIGADLLHLKDIENLGAPVASIGGAGTFDGIFLSGIIAVLLV</sequence>
<accession>A0A7J3TA95</accession>
<comment type="caution">
    <text evidence="2">The sequence shown here is derived from an EMBL/GenBank/DDBJ whole genome shotgun (WGS) entry which is preliminary data.</text>
</comment>
<name>A0A7J3TA95_9ARCH</name>
<evidence type="ECO:0000256" key="1">
    <source>
        <dbReference type="SAM" id="Phobius"/>
    </source>
</evidence>
<dbReference type="Proteomes" id="UP000886130">
    <property type="component" value="Unassembled WGS sequence"/>
</dbReference>
<proteinExistence type="predicted"/>
<keyword evidence="1" id="KW-1133">Transmembrane helix</keyword>